<reference evidence="1" key="1">
    <citation type="submission" date="1991-11" db="EMBL/GenBank/DDBJ databases">
        <authorList>
            <person name="Carter M."/>
        </authorList>
    </citation>
    <scope>NUCLEOTIDE SEQUENCE</scope>
    <source>
        <strain evidence="1">F9</strain>
    </source>
</reference>
<name>Q96743_FCV</name>
<organism evidence="1">
    <name type="scientific">Feline calicivirus</name>
    <name type="common">FCV</name>
    <dbReference type="NCBI Taxonomy" id="11978"/>
    <lineage>
        <taxon>Viruses</taxon>
        <taxon>Riboviria</taxon>
        <taxon>Orthornavirae</taxon>
        <taxon>Pisuviricota</taxon>
        <taxon>Pisoniviricetes</taxon>
        <taxon>Picornavirales</taxon>
        <taxon>Caliciviridae</taxon>
        <taxon>Vesivirus</taxon>
        <taxon>Vesivirus felis</taxon>
    </lineage>
</organism>
<protein>
    <submittedName>
        <fullName evidence="1">Uncharacterized protein</fullName>
    </submittedName>
</protein>
<accession>Q96743</accession>
<proteinExistence type="predicted"/>
<sequence>MTGRAPQNILTQHLEGNSFGMPVCTLANMAWSFSTRFTGWPRGLLNMKSCTLNPQHMLRLWIITTASSMAWRRGLTRSTRVA</sequence>
<dbReference type="EMBL" id="Z11536">
    <property type="protein sequence ID" value="CAA77637.1"/>
    <property type="molecule type" value="Genomic_RNA"/>
</dbReference>
<reference evidence="1" key="2">
    <citation type="journal article" date="1992" name="Arch. Virol.">
        <title>Identification and sequence determination of the capsid protein gene of feline calicivirus.</title>
        <authorList>
            <person name="Carter M.J."/>
            <person name="Milton I.D."/>
            <person name="Turner P.C."/>
            <person name="Meanger J."/>
            <person name="Bennett M."/>
            <person name="Gaskell R.M."/>
        </authorList>
    </citation>
    <scope>NUCLEOTIDE SEQUENCE</scope>
    <source>
        <strain evidence="1">F9</strain>
    </source>
</reference>
<dbReference type="PIR" id="B45538">
    <property type="entry name" value="S23703"/>
</dbReference>
<evidence type="ECO:0000313" key="1">
    <source>
        <dbReference type="EMBL" id="CAA77637.1"/>
    </source>
</evidence>